<feature type="compositionally biased region" description="Polar residues" evidence="1">
    <location>
        <begin position="964"/>
        <end position="982"/>
    </location>
</feature>
<sequence length="1095" mass="112313">MGTPPSHQPPPPPLPPPPGHPLAHKPSDPHQSPNNTVTAEPALYAQPRSITEGSSHQHPSPSAGPASGSLSTPGSSTTHGGGAPSLSSHGSSIGGPAHSTPHSSHSQNHTQPQQHSERKHPTHHPPPHGSHSQLPSSSGSITNTAATPSSVSTLVGSGNPTSPLHHPEHPIQVRVLQQSHGGSSDANAKPGAAGLSRSQTEKGPAQAKGGSRSPSEGGSSGKEQSAGGDTCTPTPPLPASQSAPPPPPPPGSSPPFPPLLNQGGGAGGGGGGNHSHSHHAMMMPNSHHHHQGYTWRRNAPPADRPLVSSAESGGAQSHAQQQQGQQPGQGHLSSAAPSSASSGKPGGVSKGSGGKKNLTLVPKHPEQQKQQQQTEHSSRGSGGASAKSGLPGPPPPSREAADPHHQHAGVKVLTGPDRMVRGVEEQKKNDLLLSHTHVEDQKGGGMSSSSSSASAGSSKSNATAVHHPTMPQHAHPTRPPPHPKTAAAPFPRSSPAVEDASLQQPALQPPPQPPPGPVPLGDAAASPTILGSSHPSASASALRSASPLRSPNSRLLAEPDSQQPPESQQKGTEKETPGASQPASLSLEHQHANSSSSSRGTPPIPPHAATAQSQKTGGPKQPQQQGVASKQAGVESGGSALVSTHQQNPNPKAAGVLTVNQTRDGVRVLAAPSGPRLVPKAAPGVPPLVVPQQQQQSVPAQAPSPLKSPPAASLGTSTVLLQHQQKCCTKCGTAYPEHVQNALTVFAANAERRRQQEDEPAVFSYRSPSPSVTPSVMNVEVEPSEYSIGRTRREREKLGGKLGPGKRKKRAAPIPSLPSGGTLKKREEEKDPDCPIAALCNSASARSLLSSCAASCGTTCKPPLLDRLTKTENHSDAESKSSARDRKPLPTAISIRSMKAKEVEIPSGEAAKESASSGFSLNFLKMHQEDPSAEYFDVTKNSMAAPLQRRTLKKEKGKEEGGKSVSSVQGEKGGSQPSTSADQEAVVQGSETAAGKVMGGQTGAEALEGPALGEKTKDPPGGEVRQHKPEAPSGSPKKKVEGRAVRRKLVERLGPRQVLLLSGGGAVGVIGAFVLVQGLQGVVTLSSRLFRGWGR</sequence>
<feature type="compositionally biased region" description="Basic and acidic residues" evidence="1">
    <location>
        <begin position="1014"/>
        <end position="1030"/>
    </location>
</feature>
<feature type="compositionally biased region" description="Low complexity" evidence="1">
    <location>
        <begin position="690"/>
        <end position="713"/>
    </location>
</feature>
<feature type="compositionally biased region" description="Polar residues" evidence="1">
    <location>
        <begin position="641"/>
        <end position="650"/>
    </location>
</feature>
<dbReference type="VEuPathDB" id="CryptoDB:Cvel_21101"/>
<reference evidence="3" key="1">
    <citation type="submission" date="2014-11" db="EMBL/GenBank/DDBJ databases">
        <authorList>
            <person name="Otto D Thomas"/>
            <person name="Naeem Raeece"/>
        </authorList>
    </citation>
    <scope>NUCLEOTIDE SEQUENCE</scope>
</reference>
<protein>
    <submittedName>
        <fullName evidence="3">Uncharacterized protein</fullName>
    </submittedName>
</protein>
<feature type="compositionally biased region" description="Pro residues" evidence="1">
    <location>
        <begin position="233"/>
        <end position="258"/>
    </location>
</feature>
<feature type="region of interest" description="Disordered" evidence="1">
    <location>
        <begin position="1"/>
        <end position="713"/>
    </location>
</feature>
<feature type="compositionally biased region" description="Polar residues" evidence="1">
    <location>
        <begin position="100"/>
        <end position="114"/>
    </location>
</feature>
<evidence type="ECO:0000256" key="2">
    <source>
        <dbReference type="SAM" id="Phobius"/>
    </source>
</evidence>
<feature type="compositionally biased region" description="Polar residues" evidence="1">
    <location>
        <begin position="29"/>
        <end position="38"/>
    </location>
</feature>
<proteinExistence type="predicted"/>
<feature type="compositionally biased region" description="Polar residues" evidence="1">
    <location>
        <begin position="175"/>
        <end position="186"/>
    </location>
</feature>
<feature type="compositionally biased region" description="Pro residues" evidence="1">
    <location>
        <begin position="1"/>
        <end position="20"/>
    </location>
</feature>
<feature type="compositionally biased region" description="Low complexity" evidence="1">
    <location>
        <begin position="209"/>
        <end position="228"/>
    </location>
</feature>
<feature type="transmembrane region" description="Helical" evidence="2">
    <location>
        <begin position="1058"/>
        <end position="1085"/>
    </location>
</feature>
<gene>
    <name evidence="3" type="ORF">Cvel_21101</name>
</gene>
<feature type="compositionally biased region" description="Polar residues" evidence="1">
    <location>
        <begin position="139"/>
        <end position="162"/>
    </location>
</feature>
<evidence type="ECO:0000313" key="3">
    <source>
        <dbReference type="EMBL" id="CEM26366.1"/>
    </source>
</evidence>
<feature type="region of interest" description="Disordered" evidence="1">
    <location>
        <begin position="753"/>
        <end position="775"/>
    </location>
</feature>
<feature type="compositionally biased region" description="Basic residues" evidence="1">
    <location>
        <begin position="117"/>
        <end position="126"/>
    </location>
</feature>
<feature type="region of interest" description="Disordered" evidence="1">
    <location>
        <begin position="946"/>
        <end position="1043"/>
    </location>
</feature>
<feature type="compositionally biased region" description="Gly residues" evidence="1">
    <location>
        <begin position="262"/>
        <end position="273"/>
    </location>
</feature>
<feature type="region of interest" description="Disordered" evidence="1">
    <location>
        <begin position="871"/>
        <end position="898"/>
    </location>
</feature>
<feature type="compositionally biased region" description="Basic and acidic residues" evidence="1">
    <location>
        <begin position="871"/>
        <end position="888"/>
    </location>
</feature>
<feature type="compositionally biased region" description="Pro residues" evidence="1">
    <location>
        <begin position="507"/>
        <end position="518"/>
    </location>
</feature>
<name>A0A0G4GB40_9ALVE</name>
<feature type="compositionally biased region" description="Low complexity" evidence="1">
    <location>
        <begin position="308"/>
        <end position="343"/>
    </location>
</feature>
<dbReference type="EMBL" id="CDMZ01001050">
    <property type="protein sequence ID" value="CEM26366.1"/>
    <property type="molecule type" value="Genomic_DNA"/>
</dbReference>
<feature type="compositionally biased region" description="Basic and acidic residues" evidence="1">
    <location>
        <begin position="418"/>
        <end position="442"/>
    </location>
</feature>
<feature type="compositionally biased region" description="Low complexity" evidence="1">
    <location>
        <begin position="53"/>
        <end position="78"/>
    </location>
</feature>
<feature type="compositionally biased region" description="Low complexity" evidence="1">
    <location>
        <begin position="612"/>
        <end position="626"/>
    </location>
</feature>
<feature type="compositionally biased region" description="Low complexity" evidence="1">
    <location>
        <begin position="532"/>
        <end position="551"/>
    </location>
</feature>
<keyword evidence="2" id="KW-0472">Membrane</keyword>
<organism evidence="3">
    <name type="scientific">Chromera velia CCMP2878</name>
    <dbReference type="NCBI Taxonomy" id="1169474"/>
    <lineage>
        <taxon>Eukaryota</taxon>
        <taxon>Sar</taxon>
        <taxon>Alveolata</taxon>
        <taxon>Colpodellida</taxon>
        <taxon>Chromeraceae</taxon>
        <taxon>Chromera</taxon>
    </lineage>
</organism>
<keyword evidence="2" id="KW-1133">Transmembrane helix</keyword>
<feature type="compositionally biased region" description="Low complexity" evidence="1">
    <location>
        <begin position="558"/>
        <end position="569"/>
    </location>
</feature>
<evidence type="ECO:0000256" key="1">
    <source>
        <dbReference type="SAM" id="MobiDB-lite"/>
    </source>
</evidence>
<keyword evidence="2" id="KW-0812">Transmembrane</keyword>
<accession>A0A0G4GB40</accession>
<feature type="compositionally biased region" description="Gly residues" evidence="1">
    <location>
        <begin position="344"/>
        <end position="354"/>
    </location>
</feature>
<feature type="region of interest" description="Disordered" evidence="1">
    <location>
        <begin position="791"/>
        <end position="829"/>
    </location>
</feature>
<feature type="compositionally biased region" description="Low complexity" evidence="1">
    <location>
        <begin position="129"/>
        <end position="138"/>
    </location>
</feature>
<feature type="compositionally biased region" description="Low complexity" evidence="1">
    <location>
        <begin position="447"/>
        <end position="460"/>
    </location>
</feature>
<dbReference type="AlphaFoldDB" id="A0A0G4GB40"/>
<feature type="compositionally biased region" description="Polar residues" evidence="1">
    <location>
        <begin position="766"/>
        <end position="775"/>
    </location>
</feature>